<reference evidence="4 5" key="1">
    <citation type="journal article" date="2014" name="Genome Announc.">
        <title>Draft Genome Sequence of Propane- and Butane-Oxidizing Actinobacterium Rhodococcus ruber IEGM 231.</title>
        <authorList>
            <person name="Ivshina I.B."/>
            <person name="Kuyukina M.S."/>
            <person name="Krivoruchko A.V."/>
            <person name="Barbe V."/>
            <person name="Fischer C."/>
        </authorList>
    </citation>
    <scope>NUCLEOTIDE SEQUENCE [LARGE SCALE GENOMIC DNA]</scope>
</reference>
<proteinExistence type="predicted"/>
<dbReference type="InterPro" id="IPR055568">
    <property type="entry name" value="DUF7144"/>
</dbReference>
<dbReference type="Proteomes" id="UP000042997">
    <property type="component" value="Unassembled WGS sequence"/>
</dbReference>
<keyword evidence="2" id="KW-1133">Transmembrane helix</keyword>
<feature type="transmembrane region" description="Helical" evidence="2">
    <location>
        <begin position="59"/>
        <end position="81"/>
    </location>
</feature>
<evidence type="ECO:0000256" key="1">
    <source>
        <dbReference type="SAM" id="MobiDB-lite"/>
    </source>
</evidence>
<dbReference type="eggNOG" id="ENOG5032TA6">
    <property type="taxonomic scope" value="Bacteria"/>
</dbReference>
<organism evidence="4 5">
    <name type="scientific">Rhodococcus ruber</name>
    <dbReference type="NCBI Taxonomy" id="1830"/>
    <lineage>
        <taxon>Bacteria</taxon>
        <taxon>Bacillati</taxon>
        <taxon>Actinomycetota</taxon>
        <taxon>Actinomycetes</taxon>
        <taxon>Mycobacteriales</taxon>
        <taxon>Nocardiaceae</taxon>
        <taxon>Rhodococcus</taxon>
    </lineage>
</organism>
<keyword evidence="2" id="KW-0472">Membrane</keyword>
<dbReference type="AlphaFoldDB" id="A0A098BJ09"/>
<feature type="domain" description="DUF7144" evidence="3">
    <location>
        <begin position="59"/>
        <end position="170"/>
    </location>
</feature>
<dbReference type="EMBL" id="CCSD01000049">
    <property type="protein sequence ID" value="CDZ88207.1"/>
    <property type="molecule type" value="Genomic_DNA"/>
</dbReference>
<name>A0A098BJ09_9NOCA</name>
<sequence length="176" mass="19240">MRDRADTENGTKVPAGPVQPGAHSTRQIHSERETTVSHNVHVEPEPMSTKQAVAAGTSIGAAVIMATIGVLQFFQGIAAVAEDEVIVQGQEYTFKFDLTTWGWIHIVMGVVIVVVGIALITGATWARVAAIIIAALSILANFLWLPYYPWWSILIIALDVVVIWAISTWNPRADYY</sequence>
<dbReference type="Pfam" id="PF23636">
    <property type="entry name" value="DUF7144"/>
    <property type="match status" value="1"/>
</dbReference>
<accession>A0A098BJ09</accession>
<feature type="transmembrane region" description="Helical" evidence="2">
    <location>
        <begin position="101"/>
        <end position="120"/>
    </location>
</feature>
<feature type="transmembrane region" description="Helical" evidence="2">
    <location>
        <begin position="150"/>
        <end position="169"/>
    </location>
</feature>
<evidence type="ECO:0000313" key="5">
    <source>
        <dbReference type="Proteomes" id="UP000042997"/>
    </source>
</evidence>
<evidence type="ECO:0000256" key="2">
    <source>
        <dbReference type="SAM" id="Phobius"/>
    </source>
</evidence>
<gene>
    <name evidence="4" type="ORF">RHRU231_390124</name>
</gene>
<feature type="region of interest" description="Disordered" evidence="1">
    <location>
        <begin position="1"/>
        <end position="27"/>
    </location>
</feature>
<feature type="transmembrane region" description="Helical" evidence="2">
    <location>
        <begin position="125"/>
        <end position="144"/>
    </location>
</feature>
<protein>
    <recommendedName>
        <fullName evidence="3">DUF7144 domain-containing protein</fullName>
    </recommendedName>
</protein>
<keyword evidence="2" id="KW-0812">Transmembrane</keyword>
<evidence type="ECO:0000259" key="3">
    <source>
        <dbReference type="Pfam" id="PF23636"/>
    </source>
</evidence>
<evidence type="ECO:0000313" key="4">
    <source>
        <dbReference type="EMBL" id="CDZ88207.1"/>
    </source>
</evidence>